<dbReference type="RefSeq" id="WP_076603913.1">
    <property type="nucleotide sequence ID" value="NZ_FTMD01000017.1"/>
</dbReference>
<evidence type="ECO:0000256" key="3">
    <source>
        <dbReference type="SAM" id="SignalP"/>
    </source>
</evidence>
<dbReference type="PROSITE" id="PS51257">
    <property type="entry name" value="PROKAR_LIPOPROTEIN"/>
    <property type="match status" value="1"/>
</dbReference>
<name>A0A1N7BBX9_9RHOO</name>
<dbReference type="Pfam" id="PF13458">
    <property type="entry name" value="Peripla_BP_6"/>
    <property type="match status" value="1"/>
</dbReference>
<evidence type="ECO:0000259" key="4">
    <source>
        <dbReference type="Pfam" id="PF13458"/>
    </source>
</evidence>
<protein>
    <submittedName>
        <fullName evidence="5">Amino acid/amide ABC transporter substrate-binding protein, HAAT family</fullName>
    </submittedName>
</protein>
<dbReference type="STRING" id="34027.SAMN05421829_11729"/>
<dbReference type="InterPro" id="IPR028082">
    <property type="entry name" value="Peripla_BP_I"/>
</dbReference>
<accession>A0A1N7BBX9</accession>
<dbReference type="SUPFAM" id="SSF53822">
    <property type="entry name" value="Periplasmic binding protein-like I"/>
    <property type="match status" value="1"/>
</dbReference>
<evidence type="ECO:0000256" key="2">
    <source>
        <dbReference type="ARBA" id="ARBA00022729"/>
    </source>
</evidence>
<dbReference type="EMBL" id="FTMD01000017">
    <property type="protein sequence ID" value="SIR48754.1"/>
    <property type="molecule type" value="Genomic_DNA"/>
</dbReference>
<dbReference type="PANTHER" id="PTHR30483">
    <property type="entry name" value="LEUCINE-SPECIFIC-BINDING PROTEIN"/>
    <property type="match status" value="1"/>
</dbReference>
<feature type="chain" id="PRO_5012275255" evidence="3">
    <location>
        <begin position="25"/>
        <end position="403"/>
    </location>
</feature>
<organism evidence="5 6">
    <name type="scientific">Aromatoleum tolulyticum</name>
    <dbReference type="NCBI Taxonomy" id="34027"/>
    <lineage>
        <taxon>Bacteria</taxon>
        <taxon>Pseudomonadati</taxon>
        <taxon>Pseudomonadota</taxon>
        <taxon>Betaproteobacteria</taxon>
        <taxon>Rhodocyclales</taxon>
        <taxon>Rhodocyclaceae</taxon>
        <taxon>Aromatoleum</taxon>
    </lineage>
</organism>
<dbReference type="CDD" id="cd19979">
    <property type="entry name" value="PBP1_ABC_ligand_binding-like"/>
    <property type="match status" value="1"/>
</dbReference>
<dbReference type="Proteomes" id="UP000186819">
    <property type="component" value="Unassembled WGS sequence"/>
</dbReference>
<evidence type="ECO:0000313" key="6">
    <source>
        <dbReference type="Proteomes" id="UP000186819"/>
    </source>
</evidence>
<keyword evidence="2 3" id="KW-0732">Signal</keyword>
<dbReference type="InterPro" id="IPR051010">
    <property type="entry name" value="BCAA_transport"/>
</dbReference>
<comment type="similarity">
    <text evidence="1">Belongs to the leucine-binding protein family.</text>
</comment>
<evidence type="ECO:0000256" key="1">
    <source>
        <dbReference type="ARBA" id="ARBA00010062"/>
    </source>
</evidence>
<sequence>MLLKPLRSLFGALALAACLSPAAAEPPPVLIGLDAEFGHKTSTSAQAIQQGIEIAIDEINAAGGVLGGRKLALVTRDNRSIPAIGVDNLRELAAMPDVVGVFGGKFSPVILEWLPVAQELGVLILDPWGSADPITDRKYHPSYSFRLSLKDAWAAPVMLKFARQQRGASRVGILLPNTGWGRSNRNALTTASGAAGVSIVGERWYNWGDQSLLEQYRELRAAGAQAVVLVANETEGSLLVREVAALPQGERLPIISHWGVTGGAFAEMAGSALDQVDFAVVQTFSFIGLDTPIAKRVLAALKTRYGVPGPEQVRAPVGVAHAYDLTHLLARAIARAGSADRAKVRDALEQLPAYRGLVRNYERPFTPDRHDALSPEQVFMARYTAQDVLVPLAPASPARPERH</sequence>
<feature type="signal peptide" evidence="3">
    <location>
        <begin position="1"/>
        <end position="24"/>
    </location>
</feature>
<reference evidence="6" key="1">
    <citation type="submission" date="2017-01" db="EMBL/GenBank/DDBJ databases">
        <authorList>
            <person name="Varghese N."/>
            <person name="Submissions S."/>
        </authorList>
    </citation>
    <scope>NUCLEOTIDE SEQUENCE [LARGE SCALE GENOMIC DNA]</scope>
    <source>
        <strain evidence="6">ATCC 51758</strain>
    </source>
</reference>
<keyword evidence="6" id="KW-1185">Reference proteome</keyword>
<dbReference type="AlphaFoldDB" id="A0A1N7BBX9"/>
<proteinExistence type="inferred from homology"/>
<dbReference type="Gene3D" id="3.40.50.2300">
    <property type="match status" value="2"/>
</dbReference>
<evidence type="ECO:0000313" key="5">
    <source>
        <dbReference type="EMBL" id="SIR48754.1"/>
    </source>
</evidence>
<dbReference type="OrthoDB" id="9794826at2"/>
<dbReference type="PANTHER" id="PTHR30483:SF6">
    <property type="entry name" value="PERIPLASMIC BINDING PROTEIN OF ABC TRANSPORTER FOR NATURAL AMINO ACIDS"/>
    <property type="match status" value="1"/>
</dbReference>
<dbReference type="InterPro" id="IPR028081">
    <property type="entry name" value="Leu-bd"/>
</dbReference>
<gene>
    <name evidence="5" type="ORF">SAMN05421829_11729</name>
</gene>
<feature type="domain" description="Leucine-binding protein" evidence="4">
    <location>
        <begin position="41"/>
        <end position="358"/>
    </location>
</feature>